<comment type="caution">
    <text evidence="2">The sequence shown here is derived from an EMBL/GenBank/DDBJ whole genome shotgun (WGS) entry which is preliminary data.</text>
</comment>
<protein>
    <submittedName>
        <fullName evidence="2">Uncharacterized protein</fullName>
    </submittedName>
</protein>
<dbReference type="AlphaFoldDB" id="A0AAD7D8Y0"/>
<accession>A0AAD7D8Y0</accession>
<sequence length="204" mass="22999">MSNPQQMWVRSPKGVYYWRDPTGSVWKEPRDNRSGSLLRTPRWNATPTRRLRRAAGDPAPTPPSTGQRTTLGRSPRCPTLKTRAFPPTGFGAPRPAHQGASIPATQRPHGPTEYQGYTGSFATTMRYRKTEPPRYEEGRHNDHRRTTTVAKTTDARKMAPQGPQARGTRRNLCDDFARSLGSPERRDSVRAETEAHQDVPAKQR</sequence>
<evidence type="ECO:0000313" key="3">
    <source>
        <dbReference type="Proteomes" id="UP001221757"/>
    </source>
</evidence>
<feature type="compositionally biased region" description="Basic and acidic residues" evidence="1">
    <location>
        <begin position="171"/>
        <end position="204"/>
    </location>
</feature>
<gene>
    <name evidence="2" type="ORF">B0H17DRAFT_1204826</name>
</gene>
<feature type="compositionally biased region" description="Basic and acidic residues" evidence="1">
    <location>
        <begin position="130"/>
        <end position="140"/>
    </location>
</feature>
<feature type="region of interest" description="Disordered" evidence="1">
    <location>
        <begin position="1"/>
        <end position="78"/>
    </location>
</feature>
<evidence type="ECO:0000256" key="1">
    <source>
        <dbReference type="SAM" id="MobiDB-lite"/>
    </source>
</evidence>
<name>A0AAD7D8Y0_MYCRO</name>
<organism evidence="2 3">
    <name type="scientific">Mycena rosella</name>
    <name type="common">Pink bonnet</name>
    <name type="synonym">Agaricus rosellus</name>
    <dbReference type="NCBI Taxonomy" id="1033263"/>
    <lineage>
        <taxon>Eukaryota</taxon>
        <taxon>Fungi</taxon>
        <taxon>Dikarya</taxon>
        <taxon>Basidiomycota</taxon>
        <taxon>Agaricomycotina</taxon>
        <taxon>Agaricomycetes</taxon>
        <taxon>Agaricomycetidae</taxon>
        <taxon>Agaricales</taxon>
        <taxon>Marasmiineae</taxon>
        <taxon>Mycenaceae</taxon>
        <taxon>Mycena</taxon>
    </lineage>
</organism>
<keyword evidence="3" id="KW-1185">Reference proteome</keyword>
<proteinExistence type="predicted"/>
<feature type="region of interest" description="Disordered" evidence="1">
    <location>
        <begin position="92"/>
        <end position="117"/>
    </location>
</feature>
<dbReference type="Proteomes" id="UP001221757">
    <property type="component" value="Unassembled WGS sequence"/>
</dbReference>
<reference evidence="2" key="1">
    <citation type="submission" date="2023-03" db="EMBL/GenBank/DDBJ databases">
        <title>Massive genome expansion in bonnet fungi (Mycena s.s.) driven by repeated elements and novel gene families across ecological guilds.</title>
        <authorList>
            <consortium name="Lawrence Berkeley National Laboratory"/>
            <person name="Harder C.B."/>
            <person name="Miyauchi S."/>
            <person name="Viragh M."/>
            <person name="Kuo A."/>
            <person name="Thoen E."/>
            <person name="Andreopoulos B."/>
            <person name="Lu D."/>
            <person name="Skrede I."/>
            <person name="Drula E."/>
            <person name="Henrissat B."/>
            <person name="Morin E."/>
            <person name="Kohler A."/>
            <person name="Barry K."/>
            <person name="LaButti K."/>
            <person name="Morin E."/>
            <person name="Salamov A."/>
            <person name="Lipzen A."/>
            <person name="Mereny Z."/>
            <person name="Hegedus B."/>
            <person name="Baldrian P."/>
            <person name="Stursova M."/>
            <person name="Weitz H."/>
            <person name="Taylor A."/>
            <person name="Grigoriev I.V."/>
            <person name="Nagy L.G."/>
            <person name="Martin F."/>
            <person name="Kauserud H."/>
        </authorList>
    </citation>
    <scope>NUCLEOTIDE SEQUENCE</scope>
    <source>
        <strain evidence="2">CBHHK067</strain>
    </source>
</reference>
<feature type="region of interest" description="Disordered" evidence="1">
    <location>
        <begin position="130"/>
        <end position="204"/>
    </location>
</feature>
<evidence type="ECO:0000313" key="2">
    <source>
        <dbReference type="EMBL" id="KAJ7683836.1"/>
    </source>
</evidence>
<dbReference type="EMBL" id="JARKIE010000104">
    <property type="protein sequence ID" value="KAJ7683836.1"/>
    <property type="molecule type" value="Genomic_DNA"/>
</dbReference>